<accession>A0A6L3YW58</accession>
<keyword evidence="1" id="KW-0805">Transcription regulation</keyword>
<comment type="caution">
    <text evidence="4">The sequence shown here is derived from an EMBL/GenBank/DDBJ whole genome shotgun (WGS) entry which is preliminary data.</text>
</comment>
<keyword evidence="2" id="KW-0804">Transcription</keyword>
<dbReference type="AlphaFoldDB" id="A0A6L3YW58"/>
<proteinExistence type="predicted"/>
<evidence type="ECO:0000313" key="5">
    <source>
        <dbReference type="Proteomes" id="UP000481643"/>
    </source>
</evidence>
<dbReference type="InterPro" id="IPR001034">
    <property type="entry name" value="DeoR_HTH"/>
</dbReference>
<feature type="domain" description="HTH deoR-type" evidence="3">
    <location>
        <begin position="6"/>
        <end position="69"/>
    </location>
</feature>
<dbReference type="Proteomes" id="UP000481643">
    <property type="component" value="Unassembled WGS sequence"/>
</dbReference>
<organism evidence="4 5">
    <name type="scientific">Brucella tritici</name>
    <dbReference type="NCBI Taxonomy" id="94626"/>
    <lineage>
        <taxon>Bacteria</taxon>
        <taxon>Pseudomonadati</taxon>
        <taxon>Pseudomonadota</taxon>
        <taxon>Alphaproteobacteria</taxon>
        <taxon>Hyphomicrobiales</taxon>
        <taxon>Brucellaceae</taxon>
        <taxon>Brucella/Ochrobactrum group</taxon>
        <taxon>Brucella</taxon>
    </lineage>
</organism>
<protein>
    <submittedName>
        <fullName evidence="4">HTH domain-containing protein</fullName>
    </submittedName>
</protein>
<dbReference type="GO" id="GO:0003700">
    <property type="term" value="F:DNA-binding transcription factor activity"/>
    <property type="evidence" value="ECO:0007669"/>
    <property type="project" value="InterPro"/>
</dbReference>
<dbReference type="InterPro" id="IPR036390">
    <property type="entry name" value="WH_DNA-bd_sf"/>
</dbReference>
<dbReference type="Gene3D" id="1.10.10.10">
    <property type="entry name" value="Winged helix-like DNA-binding domain superfamily/Winged helix DNA-binding domain"/>
    <property type="match status" value="1"/>
</dbReference>
<dbReference type="Pfam" id="PF08279">
    <property type="entry name" value="HTH_11"/>
    <property type="match status" value="1"/>
</dbReference>
<sequence length="83" mass="9341">MPTMNRTERLLKLIRAIEDGGRHTSDSLAALLQVTPRTIYRDIAFLRRQGWSIPGGAGFGYVFNGRAKVKGYRAPIRQPEARV</sequence>
<evidence type="ECO:0000256" key="1">
    <source>
        <dbReference type="ARBA" id="ARBA00023015"/>
    </source>
</evidence>
<dbReference type="EMBL" id="WBVX01000002">
    <property type="protein sequence ID" value="KAB2689676.1"/>
    <property type="molecule type" value="Genomic_DNA"/>
</dbReference>
<dbReference type="SUPFAM" id="SSF46785">
    <property type="entry name" value="Winged helix' DNA-binding domain"/>
    <property type="match status" value="1"/>
</dbReference>
<dbReference type="InterPro" id="IPR013196">
    <property type="entry name" value="HTH_11"/>
</dbReference>
<dbReference type="PROSITE" id="PS51000">
    <property type="entry name" value="HTH_DEOR_2"/>
    <property type="match status" value="1"/>
</dbReference>
<reference evidence="4 5" key="1">
    <citation type="submission" date="2019-09" db="EMBL/GenBank/DDBJ databases">
        <title>Taxonomic organization of the family Brucellaceae based on a phylogenomic approach.</title>
        <authorList>
            <person name="Leclercq S."/>
            <person name="Cloeckaert A."/>
            <person name="Zygmunt M.S."/>
        </authorList>
    </citation>
    <scope>NUCLEOTIDE SEQUENCE [LARGE SCALE GENOMIC DNA]</scope>
    <source>
        <strain evidence="4 5">WS1830</strain>
    </source>
</reference>
<evidence type="ECO:0000313" key="4">
    <source>
        <dbReference type="EMBL" id="KAB2689676.1"/>
    </source>
</evidence>
<evidence type="ECO:0000259" key="3">
    <source>
        <dbReference type="PROSITE" id="PS51000"/>
    </source>
</evidence>
<evidence type="ECO:0000256" key="2">
    <source>
        <dbReference type="ARBA" id="ARBA00023163"/>
    </source>
</evidence>
<gene>
    <name evidence="4" type="ORF">F9L08_03185</name>
</gene>
<dbReference type="InterPro" id="IPR036388">
    <property type="entry name" value="WH-like_DNA-bd_sf"/>
</dbReference>
<name>A0A6L3YW58_9HYPH</name>